<dbReference type="PATRIC" id="fig|45658.7.peg.3643"/>
<keyword evidence="3" id="KW-0479">Metal-binding</keyword>
<dbReference type="InterPro" id="IPR007197">
    <property type="entry name" value="rSAM"/>
</dbReference>
<evidence type="ECO:0000256" key="5">
    <source>
        <dbReference type="ARBA" id="ARBA00023014"/>
    </source>
</evidence>
<dbReference type="RefSeq" id="WP_065546454.1">
    <property type="nucleotide sequence ID" value="NZ_CP016415.1"/>
</dbReference>
<evidence type="ECO:0000256" key="3">
    <source>
        <dbReference type="ARBA" id="ARBA00022723"/>
    </source>
</evidence>
<evidence type="ECO:0000313" key="8">
    <source>
        <dbReference type="Proteomes" id="UP000092528"/>
    </source>
</evidence>
<dbReference type="AlphaFoldDB" id="A0A1C7FG67"/>
<dbReference type="InterPro" id="IPR013785">
    <property type="entry name" value="Aldolase_TIM"/>
</dbReference>
<keyword evidence="8" id="KW-1185">Reference proteome</keyword>
<proteinExistence type="predicted"/>
<dbReference type="InterPro" id="IPR050377">
    <property type="entry name" value="Radical_SAM_PqqE_MftC-like"/>
</dbReference>
<evidence type="ECO:0000259" key="6">
    <source>
        <dbReference type="PROSITE" id="PS51918"/>
    </source>
</evidence>
<dbReference type="PROSITE" id="PS51918">
    <property type="entry name" value="RADICAL_SAM"/>
    <property type="match status" value="1"/>
</dbReference>
<reference evidence="7 8" key="1">
    <citation type="submission" date="2016-07" db="EMBL/GenBank/DDBJ databases">
        <title>Genome sequencing of Vibrio scophthalmi strain VS-05, an isolated from Paralichthys olivaceus.</title>
        <authorList>
            <person name="Han H.-J."/>
        </authorList>
    </citation>
    <scope>NUCLEOTIDE SEQUENCE [LARGE SCALE GENOMIC DNA]</scope>
    <source>
        <strain evidence="7 8">VS-05</strain>
    </source>
</reference>
<dbReference type="PANTHER" id="PTHR11228:SF7">
    <property type="entry name" value="PQQA PEPTIDE CYCLASE"/>
    <property type="match status" value="1"/>
</dbReference>
<dbReference type="GO" id="GO:0046872">
    <property type="term" value="F:metal ion binding"/>
    <property type="evidence" value="ECO:0007669"/>
    <property type="project" value="UniProtKB-KW"/>
</dbReference>
<dbReference type="CDD" id="cd01335">
    <property type="entry name" value="Radical_SAM"/>
    <property type="match status" value="1"/>
</dbReference>
<dbReference type="GO" id="GO:0003824">
    <property type="term" value="F:catalytic activity"/>
    <property type="evidence" value="ECO:0007669"/>
    <property type="project" value="InterPro"/>
</dbReference>
<dbReference type="Proteomes" id="UP000092528">
    <property type="component" value="Chromosome 2"/>
</dbReference>
<dbReference type="SFLD" id="SFLDS00029">
    <property type="entry name" value="Radical_SAM"/>
    <property type="match status" value="1"/>
</dbReference>
<evidence type="ECO:0000313" key="7">
    <source>
        <dbReference type="EMBL" id="ANU38717.1"/>
    </source>
</evidence>
<protein>
    <recommendedName>
        <fullName evidence="6">Radical SAM core domain-containing protein</fullName>
    </recommendedName>
</protein>
<keyword evidence="5" id="KW-0411">Iron-sulfur</keyword>
<name>A0A1C7FG67_9VIBR</name>
<keyword evidence="2" id="KW-0949">S-adenosyl-L-methionine</keyword>
<dbReference type="InterPro" id="IPR058240">
    <property type="entry name" value="rSAM_sf"/>
</dbReference>
<sequence length="316" mass="36202">MHSLNAATIEIISKCNFDCIHCYLDNKNKESLTLNDWFLVISNLIKLDIKKLTITGGEPFLHNNFSEIYNFAYDCGMEINVFTNGSLLSDKIVCLFEVSPPKLISISIYGKDQRQYSEFTKVRSNVFDKVMLNVKKLQAKKINFQLGITPYKNSIDDDWIYFVSENKININTYMIPSLKWQSNLDCRLTPNEVIAVENKLKQPRKVTTTPLNYSNPDYYKKCSGGISSIFVDPKGYVSMCAINRSDQLNILSDDLDYVRVALKKENQKVKDRYFNSPCGTCKYNAGCRNCPMYSELEGDIDGRNQYLCSLLAARKT</sequence>
<dbReference type="SUPFAM" id="SSF102114">
    <property type="entry name" value="Radical SAM enzymes"/>
    <property type="match status" value="1"/>
</dbReference>
<accession>A0A1C7FG67</accession>
<evidence type="ECO:0000256" key="2">
    <source>
        <dbReference type="ARBA" id="ARBA00022691"/>
    </source>
</evidence>
<dbReference type="Gene3D" id="3.20.20.70">
    <property type="entry name" value="Aldolase class I"/>
    <property type="match status" value="1"/>
</dbReference>
<organism evidence="7 8">
    <name type="scientific">Vibrio scophthalmi</name>
    <dbReference type="NCBI Taxonomy" id="45658"/>
    <lineage>
        <taxon>Bacteria</taxon>
        <taxon>Pseudomonadati</taxon>
        <taxon>Pseudomonadota</taxon>
        <taxon>Gammaproteobacteria</taxon>
        <taxon>Vibrionales</taxon>
        <taxon>Vibrionaceae</taxon>
        <taxon>Vibrio</taxon>
    </lineage>
</organism>
<gene>
    <name evidence="7" type="ORF">VSVS05_03680</name>
</gene>
<dbReference type="GO" id="GO:0051536">
    <property type="term" value="F:iron-sulfur cluster binding"/>
    <property type="evidence" value="ECO:0007669"/>
    <property type="project" value="UniProtKB-KW"/>
</dbReference>
<evidence type="ECO:0000256" key="1">
    <source>
        <dbReference type="ARBA" id="ARBA00001966"/>
    </source>
</evidence>
<dbReference type="SFLD" id="SFLDG01067">
    <property type="entry name" value="SPASM/twitch_domain_containing"/>
    <property type="match status" value="1"/>
</dbReference>
<feature type="domain" description="Radical SAM core" evidence="6">
    <location>
        <begin position="1"/>
        <end position="204"/>
    </location>
</feature>
<keyword evidence="4" id="KW-0408">Iron</keyword>
<dbReference type="EMBL" id="CP016415">
    <property type="protein sequence ID" value="ANU38717.1"/>
    <property type="molecule type" value="Genomic_DNA"/>
</dbReference>
<comment type="cofactor">
    <cofactor evidence="1">
        <name>[4Fe-4S] cluster</name>
        <dbReference type="ChEBI" id="CHEBI:49883"/>
    </cofactor>
</comment>
<dbReference type="Pfam" id="PF04055">
    <property type="entry name" value="Radical_SAM"/>
    <property type="match status" value="1"/>
</dbReference>
<evidence type="ECO:0000256" key="4">
    <source>
        <dbReference type="ARBA" id="ARBA00023004"/>
    </source>
</evidence>
<dbReference type="PANTHER" id="PTHR11228">
    <property type="entry name" value="RADICAL SAM DOMAIN PROTEIN"/>
    <property type="match status" value="1"/>
</dbReference>